<keyword evidence="2" id="KW-1185">Reference proteome</keyword>
<evidence type="ECO:0000313" key="2">
    <source>
        <dbReference type="Proteomes" id="UP001153076"/>
    </source>
</evidence>
<name>A0A9Q1GNI2_9CARY</name>
<dbReference type="Proteomes" id="UP001153076">
    <property type="component" value="Unassembled WGS sequence"/>
</dbReference>
<proteinExistence type="predicted"/>
<organism evidence="1 2">
    <name type="scientific">Carnegiea gigantea</name>
    <dbReference type="NCBI Taxonomy" id="171969"/>
    <lineage>
        <taxon>Eukaryota</taxon>
        <taxon>Viridiplantae</taxon>
        <taxon>Streptophyta</taxon>
        <taxon>Embryophyta</taxon>
        <taxon>Tracheophyta</taxon>
        <taxon>Spermatophyta</taxon>
        <taxon>Magnoliopsida</taxon>
        <taxon>eudicotyledons</taxon>
        <taxon>Gunneridae</taxon>
        <taxon>Pentapetalae</taxon>
        <taxon>Caryophyllales</taxon>
        <taxon>Cactineae</taxon>
        <taxon>Cactaceae</taxon>
        <taxon>Cactoideae</taxon>
        <taxon>Echinocereeae</taxon>
        <taxon>Carnegiea</taxon>
    </lineage>
</organism>
<dbReference type="EMBL" id="JAKOGI010001657">
    <property type="protein sequence ID" value="KAJ8424537.1"/>
    <property type="molecule type" value="Genomic_DNA"/>
</dbReference>
<gene>
    <name evidence="1" type="ORF">Cgig2_021542</name>
</gene>
<accession>A0A9Q1GNI2</accession>
<reference evidence="1" key="1">
    <citation type="submission" date="2022-04" db="EMBL/GenBank/DDBJ databases">
        <title>Carnegiea gigantea Genome sequencing and assembly v2.</title>
        <authorList>
            <person name="Copetti D."/>
            <person name="Sanderson M.J."/>
            <person name="Burquez A."/>
            <person name="Wojciechowski M.F."/>
        </authorList>
    </citation>
    <scope>NUCLEOTIDE SEQUENCE</scope>
    <source>
        <strain evidence="1">SGP5-SGP5p</strain>
        <tissue evidence="1">Aerial part</tissue>
    </source>
</reference>
<comment type="caution">
    <text evidence="1">The sequence shown here is derived from an EMBL/GenBank/DDBJ whole genome shotgun (WGS) entry which is preliminary data.</text>
</comment>
<evidence type="ECO:0000313" key="1">
    <source>
        <dbReference type="EMBL" id="KAJ8424537.1"/>
    </source>
</evidence>
<sequence>MGAILAMVDNPAAKGGNCIVITATSQDIPSKNAINSTDLEINSWLENIHNPPGANASHHGNTQPAPTVILPTLNAEQYQQLLSLLNKQSGEVRSFLAGTKFCFVTFFDNNNRIIDSRTSGHITPRLSFFSSTQPLKNPAHITMPNASNSILPQEVIKQKTPHSMARDVPA</sequence>
<dbReference type="AlphaFoldDB" id="A0A9Q1GNI2"/>
<protein>
    <submittedName>
        <fullName evidence="1">Uncharacterized protein</fullName>
    </submittedName>
</protein>